<comment type="similarity">
    <text evidence="1">Belongs to the nitroreductase family.</text>
</comment>
<keyword evidence="8" id="KW-1185">Reference proteome</keyword>
<dbReference type="PANTHER" id="PTHR43673:SF10">
    <property type="entry name" value="NADH DEHYDROGENASE_NAD(P)H NITROREDUCTASE XCC3605-RELATED"/>
    <property type="match status" value="1"/>
</dbReference>
<dbReference type="SUPFAM" id="SSF54862">
    <property type="entry name" value="4Fe-4S ferredoxins"/>
    <property type="match status" value="1"/>
</dbReference>
<keyword evidence="3" id="KW-0560">Oxidoreductase</keyword>
<keyword evidence="5" id="KW-0411">Iron-sulfur</keyword>
<dbReference type="Proteomes" id="UP000255523">
    <property type="component" value="Unassembled WGS sequence"/>
</dbReference>
<keyword evidence="2" id="KW-0479">Metal-binding</keyword>
<keyword evidence="4" id="KW-0408">Iron</keyword>
<protein>
    <submittedName>
        <fullName evidence="7">Ferredoxin</fullName>
    </submittedName>
</protein>
<dbReference type="Pfam" id="PF13237">
    <property type="entry name" value="Fer4_10"/>
    <property type="match status" value="1"/>
</dbReference>
<dbReference type="GO" id="GO:0051536">
    <property type="term" value="F:iron-sulfur cluster binding"/>
    <property type="evidence" value="ECO:0007669"/>
    <property type="project" value="UniProtKB-KW"/>
</dbReference>
<dbReference type="RefSeq" id="WP_027969123.1">
    <property type="nucleotide sequence ID" value="NZ_UHFX01000003.1"/>
</dbReference>
<dbReference type="PANTHER" id="PTHR43673">
    <property type="entry name" value="NAD(P)H NITROREDUCTASE YDGI-RELATED"/>
    <property type="match status" value="1"/>
</dbReference>
<dbReference type="GeneID" id="77462083"/>
<dbReference type="AlphaFoldDB" id="A0A380LLV9"/>
<evidence type="ECO:0000259" key="6">
    <source>
        <dbReference type="PROSITE" id="PS51379"/>
    </source>
</evidence>
<dbReference type="Pfam" id="PF00881">
    <property type="entry name" value="Nitroreductase"/>
    <property type="match status" value="1"/>
</dbReference>
<dbReference type="Gene3D" id="3.40.109.10">
    <property type="entry name" value="NADH Oxidase"/>
    <property type="match status" value="1"/>
</dbReference>
<dbReference type="InterPro" id="IPR017900">
    <property type="entry name" value="4Fe4S_Fe_S_CS"/>
</dbReference>
<dbReference type="InterPro" id="IPR029479">
    <property type="entry name" value="Nitroreductase"/>
</dbReference>
<evidence type="ECO:0000256" key="3">
    <source>
        <dbReference type="ARBA" id="ARBA00023002"/>
    </source>
</evidence>
<dbReference type="GO" id="GO:0016491">
    <property type="term" value="F:oxidoreductase activity"/>
    <property type="evidence" value="ECO:0007669"/>
    <property type="project" value="UniProtKB-KW"/>
</dbReference>
<feature type="domain" description="4Fe-4S ferredoxin-type" evidence="6">
    <location>
        <begin position="3"/>
        <end position="32"/>
    </location>
</feature>
<dbReference type="PROSITE" id="PS00198">
    <property type="entry name" value="4FE4S_FER_1"/>
    <property type="match status" value="1"/>
</dbReference>
<dbReference type="InterPro" id="IPR000415">
    <property type="entry name" value="Nitroreductase-like"/>
</dbReference>
<dbReference type="InterPro" id="IPR017896">
    <property type="entry name" value="4Fe4S_Fe-S-bd"/>
</dbReference>
<dbReference type="SUPFAM" id="SSF55469">
    <property type="entry name" value="FMN-dependent nitroreductase-like"/>
    <property type="match status" value="1"/>
</dbReference>
<dbReference type="PROSITE" id="PS51379">
    <property type="entry name" value="4FE4S_FER_2"/>
    <property type="match status" value="2"/>
</dbReference>
<name>A0A380LLV9_9FIRM</name>
<evidence type="ECO:0000313" key="7">
    <source>
        <dbReference type="EMBL" id="SUO04205.1"/>
    </source>
</evidence>
<dbReference type="GO" id="GO:0046872">
    <property type="term" value="F:metal ion binding"/>
    <property type="evidence" value="ECO:0007669"/>
    <property type="project" value="UniProtKB-KW"/>
</dbReference>
<evidence type="ECO:0000313" key="8">
    <source>
        <dbReference type="Proteomes" id="UP000255523"/>
    </source>
</evidence>
<evidence type="ECO:0000256" key="2">
    <source>
        <dbReference type="ARBA" id="ARBA00022723"/>
    </source>
</evidence>
<organism evidence="7 8">
    <name type="scientific">Faecalicoccus pleomorphus</name>
    <dbReference type="NCBI Taxonomy" id="1323"/>
    <lineage>
        <taxon>Bacteria</taxon>
        <taxon>Bacillati</taxon>
        <taxon>Bacillota</taxon>
        <taxon>Erysipelotrichia</taxon>
        <taxon>Erysipelotrichales</taxon>
        <taxon>Erysipelotrichaceae</taxon>
        <taxon>Faecalicoccus</taxon>
    </lineage>
</organism>
<evidence type="ECO:0000256" key="4">
    <source>
        <dbReference type="ARBA" id="ARBA00023004"/>
    </source>
</evidence>
<feature type="domain" description="4Fe-4S ferredoxin-type" evidence="6">
    <location>
        <begin position="33"/>
        <end position="61"/>
    </location>
</feature>
<accession>A0A380LLV9</accession>
<dbReference type="Gene3D" id="3.30.70.20">
    <property type="match status" value="1"/>
</dbReference>
<evidence type="ECO:0000256" key="1">
    <source>
        <dbReference type="ARBA" id="ARBA00007118"/>
    </source>
</evidence>
<evidence type="ECO:0000256" key="5">
    <source>
        <dbReference type="ARBA" id="ARBA00023014"/>
    </source>
</evidence>
<reference evidence="7 8" key="1">
    <citation type="submission" date="2018-06" db="EMBL/GenBank/DDBJ databases">
        <authorList>
            <consortium name="Pathogen Informatics"/>
            <person name="Doyle S."/>
        </authorList>
    </citation>
    <scope>NUCLEOTIDE SEQUENCE [LARGE SCALE GENOMIC DNA]</scope>
    <source>
        <strain evidence="7 8">NCTC11087</strain>
    </source>
</reference>
<gene>
    <name evidence="7" type="ORF">NCTC11087_01114</name>
</gene>
<dbReference type="EMBL" id="UHFX01000003">
    <property type="protein sequence ID" value="SUO04205.1"/>
    <property type="molecule type" value="Genomic_DNA"/>
</dbReference>
<proteinExistence type="inferred from homology"/>
<sequence length="255" mass="29188">MKHEIKIEVQKCIGCGQCIKDCPEQNIRLIQNKAQIQSQDCMKCGHCVAICPQNAVSMTGFDQEPIKCDQKEMDPKEFLYTIQTNRSIRQFQKKEIPNNVIQDLLEAARYMPTARNMRDVELILLQKEQEQAEEIAVHLFRRLLKGLNLFSKRYRDFLIDDHFFFKKAPLVVVVVGKDKTNAVLAASAMALMAKAYGLGILYSGFFTLAAHTSIKLRRMLKIPKGKRVQTTLVIGYPSIKYARGVQREALHVQSR</sequence>
<dbReference type="OrthoDB" id="9795268at2"/>